<dbReference type="Gene3D" id="2.60.40.2030">
    <property type="match status" value="1"/>
</dbReference>
<gene>
    <name evidence="4" type="ORF">IE331_13655</name>
</gene>
<proteinExistence type="predicted"/>
<feature type="compositionally biased region" description="Basic and acidic residues" evidence="1">
    <location>
        <begin position="416"/>
        <end position="431"/>
    </location>
</feature>
<keyword evidence="2" id="KW-0732">Signal</keyword>
<evidence type="ECO:0000313" key="5">
    <source>
        <dbReference type="Proteomes" id="UP000616839"/>
    </source>
</evidence>
<feature type="domain" description="Endonuclease/exonuclease/phosphatase" evidence="3">
    <location>
        <begin position="48"/>
        <end position="243"/>
    </location>
</feature>
<dbReference type="Proteomes" id="UP000616839">
    <property type="component" value="Unassembled WGS sequence"/>
</dbReference>
<evidence type="ECO:0000259" key="3">
    <source>
        <dbReference type="Pfam" id="PF03372"/>
    </source>
</evidence>
<dbReference type="SUPFAM" id="SSF56219">
    <property type="entry name" value="DNase I-like"/>
    <property type="match status" value="1"/>
</dbReference>
<evidence type="ECO:0000256" key="2">
    <source>
        <dbReference type="SAM" id="SignalP"/>
    </source>
</evidence>
<dbReference type="Pfam" id="PF03372">
    <property type="entry name" value="Exo_endo_phos"/>
    <property type="match status" value="1"/>
</dbReference>
<dbReference type="EMBL" id="JACYXZ010000003">
    <property type="protein sequence ID" value="MBD8870675.1"/>
    <property type="molecule type" value="Genomic_DNA"/>
</dbReference>
<accession>A0A927Q0I1</accession>
<dbReference type="InterPro" id="IPR036691">
    <property type="entry name" value="Endo/exonu/phosph_ase_sf"/>
</dbReference>
<evidence type="ECO:0000256" key="1">
    <source>
        <dbReference type="SAM" id="MobiDB-lite"/>
    </source>
</evidence>
<feature type="chain" id="PRO_5038600311" description="Endonuclease/exonuclease/phosphatase domain-containing protein" evidence="2">
    <location>
        <begin position="26"/>
        <end position="431"/>
    </location>
</feature>
<dbReference type="GO" id="GO:0003824">
    <property type="term" value="F:catalytic activity"/>
    <property type="evidence" value="ECO:0007669"/>
    <property type="project" value="InterPro"/>
</dbReference>
<keyword evidence="5" id="KW-1185">Reference proteome</keyword>
<organism evidence="4 5">
    <name type="scientific">Nocardioides donggukensis</name>
    <dbReference type="NCBI Taxonomy" id="2774019"/>
    <lineage>
        <taxon>Bacteria</taxon>
        <taxon>Bacillati</taxon>
        <taxon>Actinomycetota</taxon>
        <taxon>Actinomycetes</taxon>
        <taxon>Propionibacteriales</taxon>
        <taxon>Nocardioidaceae</taxon>
        <taxon>Nocardioides</taxon>
    </lineage>
</organism>
<comment type="caution">
    <text evidence="4">The sequence shown here is derived from an EMBL/GenBank/DDBJ whole genome shotgun (WGS) entry which is preliminary data.</text>
</comment>
<sequence length="431" mass="48172">MLTTKRPRAALAAALATALTATLTAGLVTVTAPVGAAAEEAPGTLRIGTYNIRSDRTLQQFSAAVDAFKPRVDVAGLQEIGANVKNHYLQEDRDWGYYRPPQIQQNPVIWRRSVFDHLGSPGRKGYYRIARAREIEGKTGGLERKDPTFATVVRLRDRASGTAMSVINVHLISGAVKGGRRNPERPRRFELFKRQMKGLARLTRDERAKGYDVYALGDFNAGYKADFKWRRRPLPFRRFKAIGFKSMWHRVNLDNGGTRNDAYIDQVWNETRPEATTVAYDIRNSDHFPAIATYSMPEPPAGYAPERGSIGFRSASVTSAECHKPWQVRDRPMRFELEGRTQYGYATVETSGTAKEGVDYTVDDSSLYDGDPDTNHIDVLRIPDVDREPHETFTLRLVGTNTDVIADSGTATGTIRNDDGDGIRTPDECRK</sequence>
<protein>
    <recommendedName>
        <fullName evidence="3">Endonuclease/exonuclease/phosphatase domain-containing protein</fullName>
    </recommendedName>
</protein>
<name>A0A927Q0I1_9ACTN</name>
<dbReference type="RefSeq" id="WP_192143949.1">
    <property type="nucleotide sequence ID" value="NZ_JACYXZ010000003.1"/>
</dbReference>
<dbReference type="SUPFAM" id="SSF141072">
    <property type="entry name" value="CalX-like"/>
    <property type="match status" value="1"/>
</dbReference>
<dbReference type="InterPro" id="IPR038081">
    <property type="entry name" value="CalX-like_sf"/>
</dbReference>
<feature type="region of interest" description="Disordered" evidence="1">
    <location>
        <begin position="408"/>
        <end position="431"/>
    </location>
</feature>
<evidence type="ECO:0000313" key="4">
    <source>
        <dbReference type="EMBL" id="MBD8870675.1"/>
    </source>
</evidence>
<feature type="signal peptide" evidence="2">
    <location>
        <begin position="1"/>
        <end position="25"/>
    </location>
</feature>
<dbReference type="InterPro" id="IPR005135">
    <property type="entry name" value="Endo/exonuclease/phosphatase"/>
</dbReference>
<dbReference type="AlphaFoldDB" id="A0A927Q0I1"/>
<reference evidence="4" key="1">
    <citation type="submission" date="2020-09" db="EMBL/GenBank/DDBJ databases">
        <title>Nocardioides sp. strain MJB4 16S ribosomal RNA gene Genome sequencing and assembly.</title>
        <authorList>
            <person name="Kim I."/>
        </authorList>
    </citation>
    <scope>NUCLEOTIDE SEQUENCE</scope>
    <source>
        <strain evidence="4">MJB4</strain>
    </source>
</reference>
<dbReference type="Gene3D" id="3.60.10.10">
    <property type="entry name" value="Endonuclease/exonuclease/phosphatase"/>
    <property type="match status" value="1"/>
</dbReference>